<organism evidence="1 2">
    <name type="scientific">Portunus trituberculatus</name>
    <name type="common">Swimming crab</name>
    <name type="synonym">Neptunus trituberculatus</name>
    <dbReference type="NCBI Taxonomy" id="210409"/>
    <lineage>
        <taxon>Eukaryota</taxon>
        <taxon>Metazoa</taxon>
        <taxon>Ecdysozoa</taxon>
        <taxon>Arthropoda</taxon>
        <taxon>Crustacea</taxon>
        <taxon>Multicrustacea</taxon>
        <taxon>Malacostraca</taxon>
        <taxon>Eumalacostraca</taxon>
        <taxon>Eucarida</taxon>
        <taxon>Decapoda</taxon>
        <taxon>Pleocyemata</taxon>
        <taxon>Brachyura</taxon>
        <taxon>Eubrachyura</taxon>
        <taxon>Portunoidea</taxon>
        <taxon>Portunidae</taxon>
        <taxon>Portuninae</taxon>
        <taxon>Portunus</taxon>
    </lineage>
</organism>
<accession>A0A5B7FQJ5</accession>
<evidence type="ECO:0000313" key="1">
    <source>
        <dbReference type="EMBL" id="MPC47539.1"/>
    </source>
</evidence>
<name>A0A5B7FQJ5_PORTR</name>
<dbReference type="Proteomes" id="UP000324222">
    <property type="component" value="Unassembled WGS sequence"/>
</dbReference>
<sequence>MMPLVDPHRASSQAETDFVVPRTSLSHRLAKVSQAEADRTKATDGKNYDNAAWANCGGRLRKMNTREEAICDGIKWERFIGYPSSYREDMDVRQDDNYTRASCSILFGCQVCSNEAMNKCNEL</sequence>
<evidence type="ECO:0000313" key="2">
    <source>
        <dbReference type="Proteomes" id="UP000324222"/>
    </source>
</evidence>
<reference evidence="1 2" key="1">
    <citation type="submission" date="2019-05" db="EMBL/GenBank/DDBJ databases">
        <title>Another draft genome of Portunus trituberculatus and its Hox gene families provides insights of decapod evolution.</title>
        <authorList>
            <person name="Jeong J.-H."/>
            <person name="Song I."/>
            <person name="Kim S."/>
            <person name="Choi T."/>
            <person name="Kim D."/>
            <person name="Ryu S."/>
            <person name="Kim W."/>
        </authorList>
    </citation>
    <scope>NUCLEOTIDE SEQUENCE [LARGE SCALE GENOMIC DNA]</scope>
    <source>
        <tissue evidence="1">Muscle</tissue>
    </source>
</reference>
<dbReference type="AlphaFoldDB" id="A0A5B7FQJ5"/>
<protein>
    <submittedName>
        <fullName evidence="1">Uncharacterized protein</fullName>
    </submittedName>
</protein>
<dbReference type="EMBL" id="VSRR010007791">
    <property type="protein sequence ID" value="MPC47539.1"/>
    <property type="molecule type" value="Genomic_DNA"/>
</dbReference>
<comment type="caution">
    <text evidence="1">The sequence shown here is derived from an EMBL/GenBank/DDBJ whole genome shotgun (WGS) entry which is preliminary data.</text>
</comment>
<proteinExistence type="predicted"/>
<keyword evidence="2" id="KW-1185">Reference proteome</keyword>
<dbReference type="OrthoDB" id="6377941at2759"/>
<gene>
    <name evidence="1" type="ORF">E2C01_041288</name>
</gene>